<dbReference type="Gene3D" id="1.25.40.10">
    <property type="entry name" value="Tetratricopeptide repeat domain"/>
    <property type="match status" value="1"/>
</dbReference>
<feature type="coiled-coil region" evidence="1">
    <location>
        <begin position="375"/>
        <end position="437"/>
    </location>
</feature>
<evidence type="ECO:0000313" key="3">
    <source>
        <dbReference type="EMBL" id="MBO8479345.1"/>
    </source>
</evidence>
<name>A0A9D9NMX5_9BACT</name>
<evidence type="ECO:0000313" key="4">
    <source>
        <dbReference type="Proteomes" id="UP000823771"/>
    </source>
</evidence>
<comment type="caution">
    <text evidence="3">The sequence shown here is derived from an EMBL/GenBank/DDBJ whole genome shotgun (WGS) entry which is preliminary data.</text>
</comment>
<dbReference type="SUPFAM" id="SSF48452">
    <property type="entry name" value="TPR-like"/>
    <property type="match status" value="2"/>
</dbReference>
<keyword evidence="2" id="KW-0472">Membrane</keyword>
<protein>
    <recommendedName>
        <fullName evidence="5">Tetratricopeptide repeat protein</fullName>
    </recommendedName>
</protein>
<dbReference type="InterPro" id="IPR011990">
    <property type="entry name" value="TPR-like_helical_dom_sf"/>
</dbReference>
<organism evidence="3 4">
    <name type="scientific">Candidatus Cryptobacteroides excrementipullorum</name>
    <dbReference type="NCBI Taxonomy" id="2840761"/>
    <lineage>
        <taxon>Bacteria</taxon>
        <taxon>Pseudomonadati</taxon>
        <taxon>Bacteroidota</taxon>
        <taxon>Bacteroidia</taxon>
        <taxon>Bacteroidales</taxon>
        <taxon>Candidatus Cryptobacteroides</taxon>
    </lineage>
</organism>
<gene>
    <name evidence="3" type="ORF">IAB80_10750</name>
</gene>
<reference evidence="3" key="2">
    <citation type="journal article" date="2021" name="PeerJ">
        <title>Extensive microbial diversity within the chicken gut microbiome revealed by metagenomics and culture.</title>
        <authorList>
            <person name="Gilroy R."/>
            <person name="Ravi A."/>
            <person name="Getino M."/>
            <person name="Pursley I."/>
            <person name="Horton D.L."/>
            <person name="Alikhan N.F."/>
            <person name="Baker D."/>
            <person name="Gharbi K."/>
            <person name="Hall N."/>
            <person name="Watson M."/>
            <person name="Adriaenssens E.M."/>
            <person name="Foster-Nyarko E."/>
            <person name="Jarju S."/>
            <person name="Secka A."/>
            <person name="Antonio M."/>
            <person name="Oren A."/>
            <person name="Chaudhuri R.R."/>
            <person name="La Ragione R."/>
            <person name="Hildebrand F."/>
            <person name="Pallen M.J."/>
        </authorList>
    </citation>
    <scope>NUCLEOTIDE SEQUENCE</scope>
    <source>
        <strain evidence="3">2478</strain>
    </source>
</reference>
<dbReference type="Proteomes" id="UP000823771">
    <property type="component" value="Unassembled WGS sequence"/>
</dbReference>
<keyword evidence="2" id="KW-0812">Transmembrane</keyword>
<evidence type="ECO:0000256" key="1">
    <source>
        <dbReference type="SAM" id="Coils"/>
    </source>
</evidence>
<proteinExistence type="predicted"/>
<accession>A0A9D9NMX5</accession>
<reference evidence="3" key="1">
    <citation type="submission" date="2020-10" db="EMBL/GenBank/DDBJ databases">
        <authorList>
            <person name="Gilroy R."/>
        </authorList>
    </citation>
    <scope>NUCLEOTIDE SEQUENCE</scope>
    <source>
        <strain evidence="3">2478</strain>
    </source>
</reference>
<sequence length="573" mass="65484">MKKTLSYLIFFCLVITLLPGCAIRQDFGKRLDSIESYISNDPQRALDSLRAMSQESITGAGNCARHALLHSMALDKNYIDITSDSIIAPALRWYRHHGTADQKLKTHYYMGRICQNRGDRESAMEHFMEAERSVPSASDAVAKGLLYMGKAKIFGEIYDFEAIIENAGKAGDFYMEAKDTNKYISTLCTIANKYLILEQYDSCRSALDEIKRFWDNTVPSKKSNYFHTLISLQQKEGAIDSSLETVEKYIEEVPGKYVSWTTVARVFNSSGNHRQEALDALANCTVFTPDYENNPAYYSALSDACYASGKYKEAFEAERRYNDLVNASGFDIIDDDTHATIERLKAEISIMRQGNFIIVLILGIVITALVSFIVIDRMKKKIREKNKEKERLAAEKEAAEKERKKLEIANIEIEQEKKHFERLYSSLSKEKASLEKTIRNNAISGETRQHIFDRLSVLDNFITAYVSGNRRDAATKELEKLISDREHFLYSTRLSFALMHPKFISYLKENGLTEKEMNYCCLYIMGFTGKDIGSYLQVKEQYNVNSSIRQKLGLDSHDGHLSPYLSEKMHELD</sequence>
<dbReference type="AlphaFoldDB" id="A0A9D9NMX5"/>
<keyword evidence="2" id="KW-1133">Transmembrane helix</keyword>
<dbReference type="EMBL" id="JADILZ010000106">
    <property type="protein sequence ID" value="MBO8479345.1"/>
    <property type="molecule type" value="Genomic_DNA"/>
</dbReference>
<keyword evidence="1" id="KW-0175">Coiled coil</keyword>
<evidence type="ECO:0000256" key="2">
    <source>
        <dbReference type="SAM" id="Phobius"/>
    </source>
</evidence>
<evidence type="ECO:0008006" key="5">
    <source>
        <dbReference type="Google" id="ProtNLM"/>
    </source>
</evidence>
<feature type="transmembrane region" description="Helical" evidence="2">
    <location>
        <begin position="356"/>
        <end position="375"/>
    </location>
</feature>